<dbReference type="Pfam" id="PF13645">
    <property type="entry name" value="YkuD_2"/>
    <property type="match status" value="1"/>
</dbReference>
<name>A0A4R0NCW8_9SPHI</name>
<dbReference type="InterPro" id="IPR032676">
    <property type="entry name" value="YkuD_2"/>
</dbReference>
<organism evidence="1 2">
    <name type="scientific">Pedobacter hiemivivus</name>
    <dbReference type="NCBI Taxonomy" id="2530454"/>
    <lineage>
        <taxon>Bacteria</taxon>
        <taxon>Pseudomonadati</taxon>
        <taxon>Bacteroidota</taxon>
        <taxon>Sphingobacteriia</taxon>
        <taxon>Sphingobacteriales</taxon>
        <taxon>Sphingobacteriaceae</taxon>
        <taxon>Pedobacter</taxon>
    </lineage>
</organism>
<dbReference type="RefSeq" id="WP_131608324.1">
    <property type="nucleotide sequence ID" value="NZ_SJSM01000004.1"/>
</dbReference>
<proteinExistence type="predicted"/>
<comment type="caution">
    <text evidence="1">The sequence shown here is derived from an EMBL/GenBank/DDBJ whole genome shotgun (WGS) entry which is preliminary data.</text>
</comment>
<sequence>MRKCILGLWTPIVIILALTTISWRSVKKTEIQPTTTIQPSKIVNSDSLYNNYISKLYDSVNLEASGLKLEVFEKAVTGFFNLKNLGKVDGDKSVVTIADFDMKSTEKRLWIIDLHKKTLLLNTWVAHGQASGGDKAVDFSNTSESLKSSLGFYITGETYNGKHGRSLRLDGMDEGFNSNARKRAIVVHGANYVGPQTISALGRLGRSQGCPAVPQSVVNKVIDNIGGGTVLFINSSEEHFNSKYLDETMMSTLKPWAGSEDNV</sequence>
<dbReference type="AlphaFoldDB" id="A0A4R0NCW8"/>
<evidence type="ECO:0000313" key="2">
    <source>
        <dbReference type="Proteomes" id="UP000291117"/>
    </source>
</evidence>
<evidence type="ECO:0000313" key="1">
    <source>
        <dbReference type="EMBL" id="TCC96912.1"/>
    </source>
</evidence>
<dbReference type="PANTHER" id="PTHR38477">
    <property type="entry name" value="HYPOTHETICAL EXPORTED PROTEIN"/>
    <property type="match status" value="1"/>
</dbReference>
<reference evidence="1 2" key="1">
    <citation type="submission" date="2019-02" db="EMBL/GenBank/DDBJ databases">
        <title>Pedobacter sp. RP-3-8 sp. nov., isolated from Arctic soil.</title>
        <authorList>
            <person name="Dahal R.H."/>
        </authorList>
    </citation>
    <scope>NUCLEOTIDE SEQUENCE [LARGE SCALE GENOMIC DNA]</scope>
    <source>
        <strain evidence="1 2">RP-3-8</strain>
    </source>
</reference>
<dbReference type="OrthoDB" id="9815195at2"/>
<dbReference type="Proteomes" id="UP000291117">
    <property type="component" value="Unassembled WGS sequence"/>
</dbReference>
<protein>
    <submittedName>
        <fullName evidence="1">Murein L,D-transpeptidase catalytic domain family protein</fullName>
    </submittedName>
</protein>
<keyword evidence="2" id="KW-1185">Reference proteome</keyword>
<dbReference type="EMBL" id="SJSM01000004">
    <property type="protein sequence ID" value="TCC96912.1"/>
    <property type="molecule type" value="Genomic_DNA"/>
</dbReference>
<accession>A0A4R0NCW8</accession>
<dbReference type="PANTHER" id="PTHR38477:SF1">
    <property type="entry name" value="MUREIN L,D-TRANSPEPTIDASE CATALYTIC DOMAIN FAMILY PROTEIN"/>
    <property type="match status" value="1"/>
</dbReference>
<gene>
    <name evidence="1" type="ORF">EZ444_08570</name>
</gene>